<keyword evidence="1" id="KW-0472">Membrane</keyword>
<dbReference type="AlphaFoldDB" id="A0A0A9A1X7"/>
<dbReference type="EMBL" id="GBRH01252276">
    <property type="protein sequence ID" value="JAD45619.1"/>
    <property type="molecule type" value="Transcribed_RNA"/>
</dbReference>
<reference evidence="2" key="2">
    <citation type="journal article" date="2015" name="Data Brief">
        <title>Shoot transcriptome of the giant reed, Arundo donax.</title>
        <authorList>
            <person name="Barrero R.A."/>
            <person name="Guerrero F.D."/>
            <person name="Moolhuijzen P."/>
            <person name="Goolsby J.A."/>
            <person name="Tidwell J."/>
            <person name="Bellgard S.E."/>
            <person name="Bellgard M.I."/>
        </authorList>
    </citation>
    <scope>NUCLEOTIDE SEQUENCE</scope>
    <source>
        <tissue evidence="2">Shoot tissue taken approximately 20 cm above the soil surface</tissue>
    </source>
</reference>
<proteinExistence type="predicted"/>
<keyword evidence="1" id="KW-0812">Transmembrane</keyword>
<keyword evidence="1" id="KW-1133">Transmembrane helix</keyword>
<protein>
    <submittedName>
        <fullName evidence="2">Uncharacterized protein</fullName>
    </submittedName>
</protein>
<sequence>MLLILLKFVLKECLRSYLFVLFFVNNYLYMLLCYISWESIVL</sequence>
<feature type="transmembrane region" description="Helical" evidence="1">
    <location>
        <begin position="16"/>
        <end position="37"/>
    </location>
</feature>
<organism evidence="2">
    <name type="scientific">Arundo donax</name>
    <name type="common">Giant reed</name>
    <name type="synonym">Donax arundinaceus</name>
    <dbReference type="NCBI Taxonomy" id="35708"/>
    <lineage>
        <taxon>Eukaryota</taxon>
        <taxon>Viridiplantae</taxon>
        <taxon>Streptophyta</taxon>
        <taxon>Embryophyta</taxon>
        <taxon>Tracheophyta</taxon>
        <taxon>Spermatophyta</taxon>
        <taxon>Magnoliopsida</taxon>
        <taxon>Liliopsida</taxon>
        <taxon>Poales</taxon>
        <taxon>Poaceae</taxon>
        <taxon>PACMAD clade</taxon>
        <taxon>Arundinoideae</taxon>
        <taxon>Arundineae</taxon>
        <taxon>Arundo</taxon>
    </lineage>
</organism>
<name>A0A0A9A1X7_ARUDO</name>
<reference evidence="2" key="1">
    <citation type="submission" date="2014-09" db="EMBL/GenBank/DDBJ databases">
        <authorList>
            <person name="Magalhaes I.L.F."/>
            <person name="Oliveira U."/>
            <person name="Santos F.R."/>
            <person name="Vidigal T.H.D.A."/>
            <person name="Brescovit A.D."/>
            <person name="Santos A.J."/>
        </authorList>
    </citation>
    <scope>NUCLEOTIDE SEQUENCE</scope>
    <source>
        <tissue evidence="2">Shoot tissue taken approximately 20 cm above the soil surface</tissue>
    </source>
</reference>
<accession>A0A0A9A1X7</accession>
<evidence type="ECO:0000313" key="2">
    <source>
        <dbReference type="EMBL" id="JAD45619.1"/>
    </source>
</evidence>
<evidence type="ECO:0000256" key="1">
    <source>
        <dbReference type="SAM" id="Phobius"/>
    </source>
</evidence>